<dbReference type="AlphaFoldDB" id="A0A1I0XAU8"/>
<dbReference type="PANTHER" id="PTHR32309">
    <property type="entry name" value="TYROSINE-PROTEIN KINASE"/>
    <property type="match status" value="1"/>
</dbReference>
<protein>
    <submittedName>
        <fullName evidence="11">Chain length determinant protein</fullName>
    </submittedName>
</protein>
<evidence type="ECO:0000256" key="7">
    <source>
        <dbReference type="SAM" id="Coils"/>
    </source>
</evidence>
<feature type="domain" description="Polysaccharide chain length determinant N-terminal" evidence="10">
    <location>
        <begin position="13"/>
        <end position="89"/>
    </location>
</feature>
<proteinExistence type="inferred from homology"/>
<evidence type="ECO:0000256" key="9">
    <source>
        <dbReference type="SAM" id="Phobius"/>
    </source>
</evidence>
<dbReference type="InterPro" id="IPR050445">
    <property type="entry name" value="Bact_polysacc_biosynth/exp"/>
</dbReference>
<evidence type="ECO:0000313" key="12">
    <source>
        <dbReference type="Proteomes" id="UP000243799"/>
    </source>
</evidence>
<evidence type="ECO:0000256" key="5">
    <source>
        <dbReference type="ARBA" id="ARBA00022989"/>
    </source>
</evidence>
<name>A0A1I0XAU8_9PSEU</name>
<comment type="subcellular location">
    <subcellularLocation>
        <location evidence="1">Cell membrane</location>
        <topology evidence="1">Multi-pass membrane protein</topology>
    </subcellularLocation>
</comment>
<dbReference type="GO" id="GO:0005886">
    <property type="term" value="C:plasma membrane"/>
    <property type="evidence" value="ECO:0007669"/>
    <property type="project" value="UniProtKB-SubCell"/>
</dbReference>
<keyword evidence="3" id="KW-1003">Cell membrane</keyword>
<evidence type="ECO:0000256" key="3">
    <source>
        <dbReference type="ARBA" id="ARBA00022475"/>
    </source>
</evidence>
<reference evidence="12" key="1">
    <citation type="submission" date="2016-10" db="EMBL/GenBank/DDBJ databases">
        <authorList>
            <person name="Varghese N."/>
            <person name="Submissions S."/>
        </authorList>
    </citation>
    <scope>NUCLEOTIDE SEQUENCE [LARGE SCALE GENOMIC DNA]</scope>
    <source>
        <strain evidence="12">CGMCC 4.3568</strain>
    </source>
</reference>
<evidence type="ECO:0000259" key="10">
    <source>
        <dbReference type="Pfam" id="PF02706"/>
    </source>
</evidence>
<feature type="coiled-coil region" evidence="7">
    <location>
        <begin position="148"/>
        <end position="182"/>
    </location>
</feature>
<dbReference type="Pfam" id="PF02706">
    <property type="entry name" value="Wzz"/>
    <property type="match status" value="1"/>
</dbReference>
<sequence>MSTGSRSESQPLLDLQRLLVTVRRRRRTWLSLGLLGLLLGAAVAVLLPAPPTAVTQLLVVHEDDQPSDGGSLMRTDIALLQTTRVATAALELLGSPERPTDFLKTYEGTAITGNVLQLTVKGSSDDDALARTTALAEAFIADHVQRVQAAADAEAKALSDQRDRLQKELSEVDSTIASTEAEFGTETAPQLETLYARRADLAAQVSELGRRADEAGIGAPRVAAGTQIVDAPRMLPGSLRSTVALNALIGLVLGLAAGLTLTAITGVVRDRPVLRREISAHLGASVVAQLSRPRRGPARLWRRSPGVTRRARTAATLARLVRENGTGGSAAVSLLDLGSPRTTADLALDIARALAADRPVTVVDDLPGQHLASRVTSAEPIRVVAFDDAAAGDGDTPAAGSRRRVGLGSVAPGTAWTDLRRLGGETLLVVRAGHANTAWLHTVARQLADSRIPIIGVVLVDPDPRDQSDGTLWDGLHTALRGRGAPAGGSAAPGGGNSNGNGGVVHDGDLPTKRFPPVGSAGLRGTV</sequence>
<dbReference type="OrthoDB" id="3579861at2"/>
<organism evidence="11 12">
    <name type="scientific">Amycolatopsis marina</name>
    <dbReference type="NCBI Taxonomy" id="490629"/>
    <lineage>
        <taxon>Bacteria</taxon>
        <taxon>Bacillati</taxon>
        <taxon>Actinomycetota</taxon>
        <taxon>Actinomycetes</taxon>
        <taxon>Pseudonocardiales</taxon>
        <taxon>Pseudonocardiaceae</taxon>
        <taxon>Amycolatopsis</taxon>
    </lineage>
</organism>
<feature type="transmembrane region" description="Helical" evidence="9">
    <location>
        <begin position="29"/>
        <end position="49"/>
    </location>
</feature>
<feature type="region of interest" description="Disordered" evidence="8">
    <location>
        <begin position="483"/>
        <end position="527"/>
    </location>
</feature>
<dbReference type="Proteomes" id="UP000243799">
    <property type="component" value="Unassembled WGS sequence"/>
</dbReference>
<evidence type="ECO:0000256" key="6">
    <source>
        <dbReference type="ARBA" id="ARBA00023136"/>
    </source>
</evidence>
<feature type="compositionally biased region" description="Gly residues" evidence="8">
    <location>
        <begin position="485"/>
        <end position="505"/>
    </location>
</feature>
<keyword evidence="12" id="KW-1185">Reference proteome</keyword>
<dbReference type="EMBL" id="FOKG01000003">
    <property type="protein sequence ID" value="SFA98014.1"/>
    <property type="molecule type" value="Genomic_DNA"/>
</dbReference>
<evidence type="ECO:0000256" key="8">
    <source>
        <dbReference type="SAM" id="MobiDB-lite"/>
    </source>
</evidence>
<evidence type="ECO:0000256" key="4">
    <source>
        <dbReference type="ARBA" id="ARBA00022692"/>
    </source>
</evidence>
<dbReference type="RefSeq" id="WP_091671114.1">
    <property type="nucleotide sequence ID" value="NZ_FOKG01000003.1"/>
</dbReference>
<evidence type="ECO:0000256" key="1">
    <source>
        <dbReference type="ARBA" id="ARBA00004651"/>
    </source>
</evidence>
<dbReference type="InterPro" id="IPR003856">
    <property type="entry name" value="LPS_length_determ_N"/>
</dbReference>
<keyword evidence="4 9" id="KW-0812">Transmembrane</keyword>
<evidence type="ECO:0000256" key="2">
    <source>
        <dbReference type="ARBA" id="ARBA00006683"/>
    </source>
</evidence>
<dbReference type="PANTHER" id="PTHR32309:SF31">
    <property type="entry name" value="CAPSULAR EXOPOLYSACCHARIDE FAMILY"/>
    <property type="match status" value="1"/>
</dbReference>
<gene>
    <name evidence="11" type="ORF">SAMN05216266_10356</name>
</gene>
<accession>A0A1I0XAU8</accession>
<dbReference type="STRING" id="490629.SAMN05216266_10356"/>
<keyword evidence="7" id="KW-0175">Coiled coil</keyword>
<comment type="similarity">
    <text evidence="2">Belongs to the CpsC/CapA family.</text>
</comment>
<keyword evidence="5 9" id="KW-1133">Transmembrane helix</keyword>
<evidence type="ECO:0000313" key="11">
    <source>
        <dbReference type="EMBL" id="SFA98014.1"/>
    </source>
</evidence>
<keyword evidence="6 9" id="KW-0472">Membrane</keyword>